<dbReference type="PANTHER" id="PTHR31379:SF1">
    <property type="entry name" value="F-BOX C PROTEIN-RELATED"/>
    <property type="match status" value="1"/>
</dbReference>
<dbReference type="Pfam" id="PF12078">
    <property type="entry name" value="DUF3557"/>
    <property type="match status" value="1"/>
</dbReference>
<reference evidence="1 2" key="1">
    <citation type="submission" date="2019-12" db="EMBL/GenBank/DDBJ databases">
        <title>Chromosome-level assembly of the Caenorhabditis remanei genome.</title>
        <authorList>
            <person name="Teterina A.A."/>
            <person name="Willis J.H."/>
            <person name="Phillips P.C."/>
        </authorList>
    </citation>
    <scope>NUCLEOTIDE SEQUENCE [LARGE SCALE GENOMIC DNA]</scope>
    <source>
        <strain evidence="1 2">PX506</strain>
        <tissue evidence="1">Whole organism</tissue>
    </source>
</reference>
<evidence type="ECO:0000313" key="1">
    <source>
        <dbReference type="EMBL" id="KAF1764161.1"/>
    </source>
</evidence>
<dbReference type="AlphaFoldDB" id="A0A6A5HBB0"/>
<dbReference type="EMBL" id="WUAV01000002">
    <property type="protein sequence ID" value="KAF1764161.1"/>
    <property type="molecule type" value="Genomic_DNA"/>
</dbReference>
<name>A0A6A5HBB0_CAERE</name>
<gene>
    <name evidence="1" type="ORF">GCK72_004108</name>
</gene>
<protein>
    <submittedName>
        <fullName evidence="1">Uncharacterized protein</fullName>
    </submittedName>
</protein>
<accession>A0A6A5HBB0</accession>
<proteinExistence type="predicted"/>
<dbReference type="PANTHER" id="PTHR31379">
    <property type="entry name" value="F-BOX C PROTEIN-RELATED-RELATED"/>
    <property type="match status" value="1"/>
</dbReference>
<dbReference type="Proteomes" id="UP000483820">
    <property type="component" value="Chromosome II"/>
</dbReference>
<dbReference type="InterPro" id="IPR021942">
    <property type="entry name" value="DUF3557"/>
</dbReference>
<comment type="caution">
    <text evidence="1">The sequence shown here is derived from an EMBL/GenBank/DDBJ whole genome shotgun (WGS) entry which is preliminary data.</text>
</comment>
<organism evidence="1 2">
    <name type="scientific">Caenorhabditis remanei</name>
    <name type="common">Caenorhabditis vulgaris</name>
    <dbReference type="NCBI Taxonomy" id="31234"/>
    <lineage>
        <taxon>Eukaryota</taxon>
        <taxon>Metazoa</taxon>
        <taxon>Ecdysozoa</taxon>
        <taxon>Nematoda</taxon>
        <taxon>Chromadorea</taxon>
        <taxon>Rhabditida</taxon>
        <taxon>Rhabditina</taxon>
        <taxon>Rhabditomorpha</taxon>
        <taxon>Rhabditoidea</taxon>
        <taxon>Rhabditidae</taxon>
        <taxon>Peloderinae</taxon>
        <taxon>Caenorhabditis</taxon>
    </lineage>
</organism>
<dbReference type="GeneID" id="9823715"/>
<dbReference type="RefSeq" id="XP_053588667.1">
    <property type="nucleotide sequence ID" value="XM_053724473.1"/>
</dbReference>
<evidence type="ECO:0000313" key="2">
    <source>
        <dbReference type="Proteomes" id="UP000483820"/>
    </source>
</evidence>
<dbReference type="KEGG" id="crq:GCK72_004108"/>
<dbReference type="CTD" id="9823715"/>
<sequence length="446" mass="52524">MSKPRTQPPLFYETAKCVALYLDPNLRFHLNQRCPSFRAIHRTQNMKIGKLRINHADFIMDEIHYRVGIVRKYHSGTTPQSVAIENERGGIQYDVDRYGIPTIPEGAQTREEIPQDEMIRASLERKLMQLERYEAGRHSPRYEIELERRNLELNSYGRRIWNQEPLFEQYLKLTVSSGSKLLKEEFLSYNRNLKQANHYLLKKILGVDGKLLIWVLDYRGDSTTFTSSLADDPQLYYWKPFRPAILKPRNTRVIFDVPIRVIGGRLEIKKLVTIQVLPIVMSILKDIAPADFFPLKLLVVPNKLQPNDPIRDTAEFLNVNGASRIRVLLKLPNMRVHLIECLLVKKDVERLMRKWKEEDNSMVGRCYSMGFQYYWDPKKLLDCFKAFREARLTENPESVYVPLSDTTEVKVWWKETTDEEYCYRPFIAFIKVQERDPALFFKRGSL</sequence>